<accession>A0A1I7E0R5</accession>
<dbReference type="OrthoDB" id="817146at2"/>
<proteinExistence type="predicted"/>
<dbReference type="PROSITE" id="PS51257">
    <property type="entry name" value="PROKAR_LIPOPROTEIN"/>
    <property type="match status" value="1"/>
</dbReference>
<evidence type="ECO:0000313" key="1">
    <source>
        <dbReference type="EMBL" id="SFU17530.1"/>
    </source>
</evidence>
<evidence type="ECO:0000313" key="2">
    <source>
        <dbReference type="Proteomes" id="UP000199673"/>
    </source>
</evidence>
<gene>
    <name evidence="1" type="ORF">SAMN04489724_4667</name>
</gene>
<name>A0A1I7E0R5_9BACT</name>
<evidence type="ECO:0008006" key="3">
    <source>
        <dbReference type="Google" id="ProtNLM"/>
    </source>
</evidence>
<dbReference type="Proteomes" id="UP000199673">
    <property type="component" value="Unassembled WGS sequence"/>
</dbReference>
<dbReference type="AlphaFoldDB" id="A0A1I7E0R5"/>
<sequence>MKFITPQLAIGTVAISFFACSQNSESNQKQKSFSLEITDSVQVDYLGEMMLLDYDPKKDKYLLANDAYYEYLEVDSEGEILIHNKFNEDGVDAVGQALGLGYFNGDVTVFNPPKGYFRFQDSSKVGEISIPYPFQVFMMYPKLGVFESGDKIYYPKPWPETLAVNMDEGEFYQELYRLPIIESQDKTTGDTLGALSLPESSDLLGDQVHGFPIPVYTKDQDKLLLSMWFEPRFYVYKKVGDQFEFEKTVEVDVPDWVPYTPVSLDKAEQFFEINGKKRTGILTNILVAGDYYIAVYNRGLSEEEMNELGPPTRDGLAIRKKNPNYAAIFDKNFNQLATNVPFPTASNYPNVVNRDGELVVSKVAGMSETEDDGIILYKLNLKVE</sequence>
<reference evidence="2" key="1">
    <citation type="submission" date="2016-10" db="EMBL/GenBank/DDBJ databases">
        <authorList>
            <person name="Varghese N."/>
            <person name="Submissions S."/>
        </authorList>
    </citation>
    <scope>NUCLEOTIDE SEQUENCE [LARGE SCALE GENOMIC DNA]</scope>
    <source>
        <strain evidence="2">DSM 23445</strain>
    </source>
</reference>
<keyword evidence="2" id="KW-1185">Reference proteome</keyword>
<organism evidence="1 2">
    <name type="scientific">Algoriphagus locisalis</name>
    <dbReference type="NCBI Taxonomy" id="305507"/>
    <lineage>
        <taxon>Bacteria</taxon>
        <taxon>Pseudomonadati</taxon>
        <taxon>Bacteroidota</taxon>
        <taxon>Cytophagia</taxon>
        <taxon>Cytophagales</taxon>
        <taxon>Cyclobacteriaceae</taxon>
        <taxon>Algoriphagus</taxon>
    </lineage>
</organism>
<dbReference type="RefSeq" id="WP_091697750.1">
    <property type="nucleotide sequence ID" value="NZ_FPBF01000009.1"/>
</dbReference>
<protein>
    <recommendedName>
        <fullName evidence="3">DUF4221 domain-containing protein</fullName>
    </recommendedName>
</protein>
<dbReference type="STRING" id="305507.SAMN04489724_4667"/>
<dbReference type="EMBL" id="FPBF01000009">
    <property type="protein sequence ID" value="SFU17530.1"/>
    <property type="molecule type" value="Genomic_DNA"/>
</dbReference>